<keyword evidence="2" id="KW-0732">Signal</keyword>
<organism evidence="5">
    <name type="scientific">marine metagenome</name>
    <dbReference type="NCBI Taxonomy" id="408172"/>
    <lineage>
        <taxon>unclassified sequences</taxon>
        <taxon>metagenomes</taxon>
        <taxon>ecological metagenomes</taxon>
    </lineage>
</organism>
<keyword evidence="3" id="KW-0574">Periplasm</keyword>
<evidence type="ECO:0000256" key="2">
    <source>
        <dbReference type="ARBA" id="ARBA00022729"/>
    </source>
</evidence>
<name>A0A381ZVT2_9ZZZZ</name>
<evidence type="ECO:0000256" key="1">
    <source>
        <dbReference type="ARBA" id="ARBA00004418"/>
    </source>
</evidence>
<gene>
    <name evidence="5" type="ORF">METZ01_LOCUS146204</name>
</gene>
<evidence type="ECO:0000256" key="3">
    <source>
        <dbReference type="ARBA" id="ARBA00022764"/>
    </source>
</evidence>
<dbReference type="InterPro" id="IPR013974">
    <property type="entry name" value="SAF"/>
</dbReference>
<accession>A0A381ZVT2</accession>
<dbReference type="InterPro" id="IPR017585">
    <property type="entry name" value="SAF_FlgA"/>
</dbReference>
<dbReference type="PANTHER" id="PTHR36307">
    <property type="entry name" value="FLAGELLA BASAL BODY P-RING FORMATION PROTEIN FLGA"/>
    <property type="match status" value="1"/>
</dbReference>
<dbReference type="GO" id="GO:0042597">
    <property type="term" value="C:periplasmic space"/>
    <property type="evidence" value="ECO:0007669"/>
    <property type="project" value="UniProtKB-SubCell"/>
</dbReference>
<dbReference type="NCBIfam" id="TIGR03170">
    <property type="entry name" value="flgA_cterm"/>
    <property type="match status" value="1"/>
</dbReference>
<dbReference type="CDD" id="cd11614">
    <property type="entry name" value="SAF_CpaB_FlgA_like"/>
    <property type="match status" value="1"/>
</dbReference>
<feature type="domain" description="SAF" evidence="4">
    <location>
        <begin position="195"/>
        <end position="257"/>
    </location>
</feature>
<dbReference type="GO" id="GO:0044780">
    <property type="term" value="P:bacterial-type flagellum assembly"/>
    <property type="evidence" value="ECO:0007669"/>
    <property type="project" value="InterPro"/>
</dbReference>
<comment type="subcellular location">
    <subcellularLocation>
        <location evidence="1">Periplasm</location>
    </subcellularLocation>
</comment>
<dbReference type="EMBL" id="UINC01022860">
    <property type="protein sequence ID" value="SVA93350.1"/>
    <property type="molecule type" value="Genomic_DNA"/>
</dbReference>
<dbReference type="InterPro" id="IPR039246">
    <property type="entry name" value="Flagellar_FlgA"/>
</dbReference>
<dbReference type="Pfam" id="PF13144">
    <property type="entry name" value="ChapFlgA"/>
    <property type="match status" value="1"/>
</dbReference>
<dbReference type="SMART" id="SM00858">
    <property type="entry name" value="SAF"/>
    <property type="match status" value="1"/>
</dbReference>
<dbReference type="PANTHER" id="PTHR36307:SF1">
    <property type="entry name" value="FLAGELLA BASAL BODY P-RING FORMATION PROTEIN FLGA"/>
    <property type="match status" value="1"/>
</dbReference>
<evidence type="ECO:0000313" key="5">
    <source>
        <dbReference type="EMBL" id="SVA93350.1"/>
    </source>
</evidence>
<proteinExistence type="predicted"/>
<dbReference type="AlphaFoldDB" id="A0A381ZVT2"/>
<sequence length="320" mass="35356">MFEKFKGLFLALILANSLLLSAYSETNIKLRPQVEVHGRVIHLGDIAEIEASTELKRKLQAIELGKTNKTGRARTITIPHIKARILKHNLSYSNLSFEGTVSSVTNKTMTISTEHIYSQAEKFFQQQLILGKNDSAQLEVRPLQQIEPITVDDTNSELEFASIGNLSRGCLEAQIISNGIVKKRVLLTFEITISQPVVVAKCNIPKGIGIQADFLSIEHRKIKNPANILLTNINQVRGKIANGLIAKGKIISRSDFKQDFIVSKGSVVALIVQKGSLKIQAHGKALENGTLGQLIRVISLNSNKERIGEVAGRNQIRIHF</sequence>
<dbReference type="Gene3D" id="2.30.30.760">
    <property type="match status" value="1"/>
</dbReference>
<evidence type="ECO:0000259" key="4">
    <source>
        <dbReference type="SMART" id="SM00858"/>
    </source>
</evidence>
<reference evidence="5" key="1">
    <citation type="submission" date="2018-05" db="EMBL/GenBank/DDBJ databases">
        <authorList>
            <person name="Lanie J.A."/>
            <person name="Ng W.-L."/>
            <person name="Kazmierczak K.M."/>
            <person name="Andrzejewski T.M."/>
            <person name="Davidsen T.M."/>
            <person name="Wayne K.J."/>
            <person name="Tettelin H."/>
            <person name="Glass J.I."/>
            <person name="Rusch D."/>
            <person name="Podicherti R."/>
            <person name="Tsui H.-C.T."/>
            <person name="Winkler M.E."/>
        </authorList>
    </citation>
    <scope>NUCLEOTIDE SEQUENCE</scope>
</reference>
<protein>
    <recommendedName>
        <fullName evidence="4">SAF domain-containing protein</fullName>
    </recommendedName>
</protein>
<dbReference type="Gene3D" id="3.90.1210.10">
    <property type="entry name" value="Antifreeze-like/N-acetylneuraminic acid synthase C-terminal domain"/>
    <property type="match status" value="1"/>
</dbReference>